<keyword evidence="6" id="KW-0653">Protein transport</keyword>
<feature type="domain" description="MotA/TolQ/ExbB proton channel" evidence="10">
    <location>
        <begin position="68"/>
        <end position="193"/>
    </location>
</feature>
<feature type="transmembrane region" description="Helical" evidence="9">
    <location>
        <begin position="154"/>
        <end position="176"/>
    </location>
</feature>
<evidence type="ECO:0000256" key="9">
    <source>
        <dbReference type="SAM" id="Phobius"/>
    </source>
</evidence>
<dbReference type="PANTHER" id="PTHR30625">
    <property type="entry name" value="PROTEIN TOLQ"/>
    <property type="match status" value="1"/>
</dbReference>
<evidence type="ECO:0000256" key="1">
    <source>
        <dbReference type="ARBA" id="ARBA00004651"/>
    </source>
</evidence>
<dbReference type="GO" id="GO:0017038">
    <property type="term" value="P:protein import"/>
    <property type="evidence" value="ECO:0007669"/>
    <property type="project" value="TreeGrafter"/>
</dbReference>
<dbReference type="GO" id="GO:0005886">
    <property type="term" value="C:plasma membrane"/>
    <property type="evidence" value="ECO:0007669"/>
    <property type="project" value="UniProtKB-SubCell"/>
</dbReference>
<evidence type="ECO:0000256" key="6">
    <source>
        <dbReference type="ARBA" id="ARBA00022927"/>
    </source>
</evidence>
<proteinExistence type="inferred from homology"/>
<keyword evidence="8 9" id="KW-0472">Membrane</keyword>
<sequence>MEVVNFFQTGGPFMYPILAVLALGIAIALERYLYLSSTQRNSNKIWAELVPLLKKNDFEKAVKITANNKTPMAHMLSYGFSRIGHTRRRSDLETAMEEGMMEVIPELEQRTHYLATYANIATLLGLLGTIIGLIEAFTAVAAADPAEKADLLSASISVAMNTTAFGLMAAIPMLFLHSYLATKTARLVDELEMVAVKCLNIVSEKEHKQ</sequence>
<dbReference type="PANTHER" id="PTHR30625:SF15">
    <property type="entry name" value="BIOPOLYMER TRANSPORT PROTEIN EXBB"/>
    <property type="match status" value="1"/>
</dbReference>
<feature type="transmembrane region" description="Helical" evidence="9">
    <location>
        <begin position="13"/>
        <end position="34"/>
    </location>
</feature>
<evidence type="ECO:0000259" key="10">
    <source>
        <dbReference type="Pfam" id="PF01618"/>
    </source>
</evidence>
<accession>A0A3B1A233</accession>
<dbReference type="AlphaFoldDB" id="A0A3B1A233"/>
<dbReference type="InterPro" id="IPR002898">
    <property type="entry name" value="MotA_ExbB_proton_chnl"/>
</dbReference>
<name>A0A3B1A233_9ZZZZ</name>
<feature type="transmembrane region" description="Helical" evidence="9">
    <location>
        <begin position="120"/>
        <end position="142"/>
    </location>
</feature>
<evidence type="ECO:0000256" key="5">
    <source>
        <dbReference type="ARBA" id="ARBA00022692"/>
    </source>
</evidence>
<evidence type="ECO:0000256" key="2">
    <source>
        <dbReference type="ARBA" id="ARBA00010442"/>
    </source>
</evidence>
<reference evidence="11" key="1">
    <citation type="submission" date="2018-06" db="EMBL/GenBank/DDBJ databases">
        <authorList>
            <person name="Zhirakovskaya E."/>
        </authorList>
    </citation>
    <scope>NUCLEOTIDE SEQUENCE</scope>
</reference>
<dbReference type="Pfam" id="PF01618">
    <property type="entry name" value="MotA_ExbB"/>
    <property type="match status" value="1"/>
</dbReference>
<gene>
    <name evidence="11" type="ORF">MNBD_GAMMA17-843</name>
</gene>
<protein>
    <submittedName>
        <fullName evidence="11">MotA/TolQ/ExbB proton channel family protein</fullName>
    </submittedName>
</protein>
<dbReference type="EMBL" id="UOFQ01000076">
    <property type="protein sequence ID" value="VAW87774.1"/>
    <property type="molecule type" value="Genomic_DNA"/>
</dbReference>
<keyword evidence="5 9" id="KW-0812">Transmembrane</keyword>
<evidence type="ECO:0000256" key="8">
    <source>
        <dbReference type="ARBA" id="ARBA00023136"/>
    </source>
</evidence>
<evidence type="ECO:0000256" key="7">
    <source>
        <dbReference type="ARBA" id="ARBA00022989"/>
    </source>
</evidence>
<dbReference type="InterPro" id="IPR050790">
    <property type="entry name" value="ExbB/TolQ_transport"/>
</dbReference>
<keyword evidence="4" id="KW-1003">Cell membrane</keyword>
<evidence type="ECO:0000256" key="3">
    <source>
        <dbReference type="ARBA" id="ARBA00022448"/>
    </source>
</evidence>
<keyword evidence="3" id="KW-0813">Transport</keyword>
<evidence type="ECO:0000256" key="4">
    <source>
        <dbReference type="ARBA" id="ARBA00022475"/>
    </source>
</evidence>
<keyword evidence="7 9" id="KW-1133">Transmembrane helix</keyword>
<comment type="similarity">
    <text evidence="2">Belongs to the ExbB/TolQ family.</text>
</comment>
<comment type="subcellular location">
    <subcellularLocation>
        <location evidence="1">Cell membrane</location>
        <topology evidence="1">Multi-pass membrane protein</topology>
    </subcellularLocation>
</comment>
<evidence type="ECO:0000313" key="11">
    <source>
        <dbReference type="EMBL" id="VAW87774.1"/>
    </source>
</evidence>
<organism evidence="11">
    <name type="scientific">hydrothermal vent metagenome</name>
    <dbReference type="NCBI Taxonomy" id="652676"/>
    <lineage>
        <taxon>unclassified sequences</taxon>
        <taxon>metagenomes</taxon>
        <taxon>ecological metagenomes</taxon>
    </lineage>
</organism>